<accession>A0A0H2SEC7</accession>
<dbReference type="Proteomes" id="UP000053477">
    <property type="component" value="Unassembled WGS sequence"/>
</dbReference>
<dbReference type="InParanoid" id="A0A0H2SEC7"/>
<dbReference type="EMBL" id="KQ085883">
    <property type="protein sequence ID" value="KLO20078.1"/>
    <property type="molecule type" value="Genomic_DNA"/>
</dbReference>
<feature type="domain" description="DUF6593" evidence="1">
    <location>
        <begin position="12"/>
        <end position="119"/>
    </location>
</feature>
<proteinExistence type="predicted"/>
<name>A0A0H2SEC7_9AGAM</name>
<gene>
    <name evidence="2" type="ORF">SCHPADRAFT_898138</name>
</gene>
<sequence>MGTSERLVLFRDSLSNTSLDCEPLGLHYQFATRVGLLGHAKTTEVRRWEERSKRYIPIASWERHKSHSDVFNLPSGKVIATSKFLDRKRTSSKAETSFVGDDGRKYIWKESSKLVAYVTDKDKLGTHR</sequence>
<dbReference type="OrthoDB" id="2798132at2759"/>
<evidence type="ECO:0000259" key="1">
    <source>
        <dbReference type="Pfam" id="PF20236"/>
    </source>
</evidence>
<dbReference type="Pfam" id="PF20236">
    <property type="entry name" value="DUF6593"/>
    <property type="match status" value="1"/>
</dbReference>
<organism evidence="2 3">
    <name type="scientific">Schizopora paradoxa</name>
    <dbReference type="NCBI Taxonomy" id="27342"/>
    <lineage>
        <taxon>Eukaryota</taxon>
        <taxon>Fungi</taxon>
        <taxon>Dikarya</taxon>
        <taxon>Basidiomycota</taxon>
        <taxon>Agaricomycotina</taxon>
        <taxon>Agaricomycetes</taxon>
        <taxon>Hymenochaetales</taxon>
        <taxon>Schizoporaceae</taxon>
        <taxon>Schizopora</taxon>
    </lineage>
</organism>
<reference evidence="2 3" key="1">
    <citation type="submission" date="2015-04" db="EMBL/GenBank/DDBJ databases">
        <title>Complete genome sequence of Schizopora paradoxa KUC8140, a cosmopolitan wood degrader in East Asia.</title>
        <authorList>
            <consortium name="DOE Joint Genome Institute"/>
            <person name="Min B."/>
            <person name="Park H."/>
            <person name="Jang Y."/>
            <person name="Kim J.-J."/>
            <person name="Kim K.H."/>
            <person name="Pangilinan J."/>
            <person name="Lipzen A."/>
            <person name="Riley R."/>
            <person name="Grigoriev I.V."/>
            <person name="Spatafora J.W."/>
            <person name="Choi I.-G."/>
        </authorList>
    </citation>
    <scope>NUCLEOTIDE SEQUENCE [LARGE SCALE GENOMIC DNA]</scope>
    <source>
        <strain evidence="2 3">KUC8140</strain>
    </source>
</reference>
<keyword evidence="3" id="KW-1185">Reference proteome</keyword>
<dbReference type="AlphaFoldDB" id="A0A0H2SEC7"/>
<protein>
    <recommendedName>
        <fullName evidence="1">DUF6593 domain-containing protein</fullName>
    </recommendedName>
</protein>
<evidence type="ECO:0000313" key="3">
    <source>
        <dbReference type="Proteomes" id="UP000053477"/>
    </source>
</evidence>
<dbReference type="InterPro" id="IPR046528">
    <property type="entry name" value="DUF6593"/>
</dbReference>
<evidence type="ECO:0000313" key="2">
    <source>
        <dbReference type="EMBL" id="KLO20078.1"/>
    </source>
</evidence>